<evidence type="ECO:0000313" key="9">
    <source>
        <dbReference type="EMBL" id="OGY43784.1"/>
    </source>
</evidence>
<feature type="transmembrane region" description="Helical" evidence="7">
    <location>
        <begin position="113"/>
        <end position="133"/>
    </location>
</feature>
<dbReference type="STRING" id="1797532.A2729_00865"/>
<dbReference type="PANTHER" id="PTHR30576:SF0">
    <property type="entry name" value="UNDECAPRENYL-PHOSPHATE N-ACETYLGALACTOSAMINYL 1-PHOSPHATE TRANSFERASE-RELATED"/>
    <property type="match status" value="1"/>
</dbReference>
<evidence type="ECO:0000313" key="10">
    <source>
        <dbReference type="Proteomes" id="UP000178930"/>
    </source>
</evidence>
<dbReference type="PANTHER" id="PTHR30576">
    <property type="entry name" value="COLANIC BIOSYNTHESIS UDP-GLUCOSE LIPID CARRIER TRANSFERASE"/>
    <property type="match status" value="1"/>
</dbReference>
<evidence type="ECO:0000256" key="2">
    <source>
        <dbReference type="ARBA" id="ARBA00006464"/>
    </source>
</evidence>
<evidence type="ECO:0000256" key="3">
    <source>
        <dbReference type="ARBA" id="ARBA00022679"/>
    </source>
</evidence>
<dbReference type="GO" id="GO:0016020">
    <property type="term" value="C:membrane"/>
    <property type="evidence" value="ECO:0007669"/>
    <property type="project" value="UniProtKB-SubCell"/>
</dbReference>
<dbReference type="InterPro" id="IPR017475">
    <property type="entry name" value="EPS_sugar_tfrase"/>
</dbReference>
<dbReference type="Pfam" id="PF02397">
    <property type="entry name" value="Bac_transf"/>
    <property type="match status" value="1"/>
</dbReference>
<keyword evidence="6 7" id="KW-0472">Membrane</keyword>
<feature type="transmembrane region" description="Helical" evidence="7">
    <location>
        <begin position="84"/>
        <end position="107"/>
    </location>
</feature>
<keyword evidence="4 7" id="KW-0812">Transmembrane</keyword>
<feature type="transmembrane region" description="Helical" evidence="7">
    <location>
        <begin position="15"/>
        <end position="31"/>
    </location>
</feature>
<evidence type="ECO:0000256" key="7">
    <source>
        <dbReference type="SAM" id="Phobius"/>
    </source>
</evidence>
<dbReference type="InterPro" id="IPR003362">
    <property type="entry name" value="Bact_transf"/>
</dbReference>
<organism evidence="9 10">
    <name type="scientific">Candidatus Buchananbacteria bacterium RIFCSPHIGHO2_01_FULL_39_14</name>
    <dbReference type="NCBI Taxonomy" id="1797532"/>
    <lineage>
        <taxon>Bacteria</taxon>
        <taxon>Candidatus Buchananiibacteriota</taxon>
    </lineage>
</organism>
<dbReference type="Proteomes" id="UP000178930">
    <property type="component" value="Unassembled WGS sequence"/>
</dbReference>
<proteinExistence type="inferred from homology"/>
<name>A0A1G1XUZ2_9BACT</name>
<feature type="domain" description="Bacterial sugar transferase" evidence="8">
    <location>
        <begin position="269"/>
        <end position="462"/>
    </location>
</feature>
<reference evidence="9 10" key="1">
    <citation type="journal article" date="2016" name="Nat. Commun.">
        <title>Thousands of microbial genomes shed light on interconnected biogeochemical processes in an aquifer system.</title>
        <authorList>
            <person name="Anantharaman K."/>
            <person name="Brown C.T."/>
            <person name="Hug L.A."/>
            <person name="Sharon I."/>
            <person name="Castelle C.J."/>
            <person name="Probst A.J."/>
            <person name="Thomas B.C."/>
            <person name="Singh A."/>
            <person name="Wilkins M.J."/>
            <person name="Karaoz U."/>
            <person name="Brodie E.L."/>
            <person name="Williams K.H."/>
            <person name="Hubbard S.S."/>
            <person name="Banfield J.F."/>
        </authorList>
    </citation>
    <scope>NUCLEOTIDE SEQUENCE [LARGE SCALE GENOMIC DNA]</scope>
</reference>
<keyword evidence="5 7" id="KW-1133">Transmembrane helix</keyword>
<dbReference type="GO" id="GO:0016780">
    <property type="term" value="F:phosphotransferase activity, for other substituted phosphate groups"/>
    <property type="evidence" value="ECO:0007669"/>
    <property type="project" value="TreeGrafter"/>
</dbReference>
<evidence type="ECO:0000256" key="5">
    <source>
        <dbReference type="ARBA" id="ARBA00022989"/>
    </source>
</evidence>
<evidence type="ECO:0000256" key="4">
    <source>
        <dbReference type="ARBA" id="ARBA00022692"/>
    </source>
</evidence>
<comment type="similarity">
    <text evidence="2">Belongs to the bacterial sugar transferase family.</text>
</comment>
<gene>
    <name evidence="9" type="ORF">A2729_00865</name>
</gene>
<protein>
    <recommendedName>
        <fullName evidence="8">Bacterial sugar transferase domain-containing protein</fullName>
    </recommendedName>
</protein>
<feature type="transmembrane region" description="Helical" evidence="7">
    <location>
        <begin position="51"/>
        <end position="72"/>
    </location>
</feature>
<dbReference type="NCBIfam" id="TIGR03025">
    <property type="entry name" value="EPS_sugtrans"/>
    <property type="match status" value="1"/>
</dbReference>
<evidence type="ECO:0000256" key="1">
    <source>
        <dbReference type="ARBA" id="ARBA00004141"/>
    </source>
</evidence>
<accession>A0A1G1XUZ2</accession>
<dbReference type="EMBL" id="MHIB01000030">
    <property type="protein sequence ID" value="OGY43784.1"/>
    <property type="molecule type" value="Genomic_DNA"/>
</dbReference>
<comment type="subcellular location">
    <subcellularLocation>
        <location evidence="1">Membrane</location>
        <topology evidence="1">Multi-pass membrane protein</topology>
    </subcellularLocation>
</comment>
<dbReference type="AlphaFoldDB" id="A0A1G1XUZ2"/>
<evidence type="ECO:0000256" key="6">
    <source>
        <dbReference type="ARBA" id="ARBA00023136"/>
    </source>
</evidence>
<keyword evidence="3" id="KW-0808">Transferase</keyword>
<feature type="transmembrane region" description="Helical" evidence="7">
    <location>
        <begin position="274"/>
        <end position="295"/>
    </location>
</feature>
<evidence type="ECO:0000259" key="8">
    <source>
        <dbReference type="Pfam" id="PF02397"/>
    </source>
</evidence>
<comment type="caution">
    <text evidence="9">The sequence shown here is derived from an EMBL/GenBank/DDBJ whole genome shotgun (WGS) entry which is preliminary data.</text>
</comment>
<dbReference type="Pfam" id="PF13727">
    <property type="entry name" value="CoA_binding_3"/>
    <property type="match status" value="1"/>
</dbReference>
<sequence>MKKSELIFTAAKPPLDYLAVVMAALGAYFLRYLPQVQEVRPVIFNLPFTDYFSLVLIIAIGWILIFALAGLYSIGGLKKFHQELARIFISCSAGLALVLAVMVFSRYLFDSRFIILASFILAFIFVSAERLILQIIQKISYRVGFGVHRLAIIGNGQIAKILTEEFSQHQSLGYRAVYQYQVLNRSALADLAKKVKEDKIDEIIQISPSLNTEQTIELINFANENHLDFKYTADLLGTQLTNLAVTTYAGIPIVEVKKTSLDGWGRITKRIFDIFGSIILLICLAPVMILVAIWIKFDSVGPILFKYKRIGQYGKSFTYFKFRSMIKDAHHYRFDSAFLAQQKNLRTGSPMIKFQNDPRITRVGRLIRRFSADELPELFLVLVGKMSLVGPRPHEIEEVQRYQRHHKKVLTIKPGITGLAQISGRSDLDFEAEVKLDIFYIENWSLGLDLQILSKTPLAVIKRRNAS</sequence>